<feature type="region of interest" description="Disordered" evidence="2">
    <location>
        <begin position="137"/>
        <end position="157"/>
    </location>
</feature>
<reference evidence="3 4" key="1">
    <citation type="submission" date="2019-01" db="EMBL/GenBank/DDBJ databases">
        <authorList>
            <person name="Sayadi A."/>
        </authorList>
    </citation>
    <scope>NUCLEOTIDE SEQUENCE [LARGE SCALE GENOMIC DNA]</scope>
</reference>
<keyword evidence="1" id="KW-0175">Coiled coil</keyword>
<proteinExistence type="predicted"/>
<feature type="compositionally biased region" description="Basic and acidic residues" evidence="2">
    <location>
        <begin position="137"/>
        <end position="146"/>
    </location>
</feature>
<evidence type="ECO:0000313" key="4">
    <source>
        <dbReference type="Proteomes" id="UP000410492"/>
    </source>
</evidence>
<accession>A0A653CA85</accession>
<dbReference type="Proteomes" id="UP000410492">
    <property type="component" value="Unassembled WGS sequence"/>
</dbReference>
<evidence type="ECO:0000313" key="3">
    <source>
        <dbReference type="EMBL" id="VEN44626.1"/>
    </source>
</evidence>
<dbReference type="EMBL" id="CAACVG010007281">
    <property type="protein sequence ID" value="VEN44626.1"/>
    <property type="molecule type" value="Genomic_DNA"/>
</dbReference>
<dbReference type="OrthoDB" id="6359887at2759"/>
<dbReference type="AlphaFoldDB" id="A0A653CA85"/>
<feature type="coiled-coil region" evidence="1">
    <location>
        <begin position="36"/>
        <end position="78"/>
    </location>
</feature>
<keyword evidence="4" id="KW-1185">Reference proteome</keyword>
<gene>
    <name evidence="3" type="ORF">CALMAC_LOCUS7353</name>
</gene>
<name>A0A653CA85_CALMS</name>
<protein>
    <submittedName>
        <fullName evidence="3">Uncharacterized protein</fullName>
    </submittedName>
</protein>
<sequence>MSINVTVTGNPVNIKRGKMVTADPNYNQKEFERRRIMRLEQVRQQSKDIAEDVRNKVRMEKERQMKQIEEEGKQKLKNWQNRKLLELQTQFQEALKELGSGCKEAEIQDEIEEQIEQDEQNKKNAKVRAEAAFTKLQSEKEQDAKKKSAGVHRKKITREIENARSALVTGLKNTKTR</sequence>
<organism evidence="3 4">
    <name type="scientific">Callosobruchus maculatus</name>
    <name type="common">Southern cowpea weevil</name>
    <name type="synonym">Pulse bruchid</name>
    <dbReference type="NCBI Taxonomy" id="64391"/>
    <lineage>
        <taxon>Eukaryota</taxon>
        <taxon>Metazoa</taxon>
        <taxon>Ecdysozoa</taxon>
        <taxon>Arthropoda</taxon>
        <taxon>Hexapoda</taxon>
        <taxon>Insecta</taxon>
        <taxon>Pterygota</taxon>
        <taxon>Neoptera</taxon>
        <taxon>Endopterygota</taxon>
        <taxon>Coleoptera</taxon>
        <taxon>Polyphaga</taxon>
        <taxon>Cucujiformia</taxon>
        <taxon>Chrysomeloidea</taxon>
        <taxon>Chrysomelidae</taxon>
        <taxon>Bruchinae</taxon>
        <taxon>Bruchini</taxon>
        <taxon>Callosobruchus</taxon>
    </lineage>
</organism>
<evidence type="ECO:0000256" key="1">
    <source>
        <dbReference type="SAM" id="Coils"/>
    </source>
</evidence>
<feature type="compositionally biased region" description="Basic residues" evidence="2">
    <location>
        <begin position="147"/>
        <end position="156"/>
    </location>
</feature>
<evidence type="ECO:0000256" key="2">
    <source>
        <dbReference type="SAM" id="MobiDB-lite"/>
    </source>
</evidence>